<reference evidence="1 2" key="1">
    <citation type="submission" date="2021-11" db="EMBL/GenBank/DDBJ databases">
        <title>Draft genome sequence of Paenibacillus profundus YoMME, a new Gram-positive bacteria with exoelectrogenic properties.</title>
        <authorList>
            <person name="Hubenova Y."/>
            <person name="Hubenova E."/>
            <person name="Manasiev Y."/>
            <person name="Peykov S."/>
            <person name="Mitov M."/>
        </authorList>
    </citation>
    <scope>NUCLEOTIDE SEQUENCE [LARGE SCALE GENOMIC DNA]</scope>
    <source>
        <strain evidence="1 2">YoMME</strain>
    </source>
</reference>
<keyword evidence="2" id="KW-1185">Reference proteome</keyword>
<protein>
    <submittedName>
        <fullName evidence="1">Uncharacterized protein</fullName>
    </submittedName>
</protein>
<accession>A0ABS8YQT5</accession>
<dbReference type="Proteomes" id="UP001199916">
    <property type="component" value="Unassembled WGS sequence"/>
</dbReference>
<comment type="caution">
    <text evidence="1">The sequence shown here is derived from an EMBL/GenBank/DDBJ whole genome shotgun (WGS) entry which is preliminary data.</text>
</comment>
<organism evidence="1 2">
    <name type="scientific">Paenibacillus profundus</name>
    <dbReference type="NCBI Taxonomy" id="1173085"/>
    <lineage>
        <taxon>Bacteria</taxon>
        <taxon>Bacillati</taxon>
        <taxon>Bacillota</taxon>
        <taxon>Bacilli</taxon>
        <taxon>Bacillales</taxon>
        <taxon>Paenibacillaceae</taxon>
        <taxon>Paenibacillus</taxon>
    </lineage>
</organism>
<name>A0ABS8YQT5_9BACL</name>
<evidence type="ECO:0000313" key="1">
    <source>
        <dbReference type="EMBL" id="MCE5173682.1"/>
    </source>
</evidence>
<proteinExistence type="predicted"/>
<dbReference type="RefSeq" id="WP_233699580.1">
    <property type="nucleotide sequence ID" value="NZ_JAJNBZ010000069.1"/>
</dbReference>
<sequence length="78" mass="9034">MLYAKSELGTTAVVCIEPRPYTGQTAEIPWPQMFTNLLRKPCSVTHSQFIRMLPDTIQQYVRVKELELRKESLQALTH</sequence>
<dbReference type="EMBL" id="JAJNBZ010000069">
    <property type="protein sequence ID" value="MCE5173682.1"/>
    <property type="molecule type" value="Genomic_DNA"/>
</dbReference>
<evidence type="ECO:0000313" key="2">
    <source>
        <dbReference type="Proteomes" id="UP001199916"/>
    </source>
</evidence>
<gene>
    <name evidence="1" type="ORF">LQV63_31135</name>
</gene>